<feature type="chain" id="PRO_5013375561" evidence="11">
    <location>
        <begin position="34"/>
        <end position="663"/>
    </location>
</feature>
<evidence type="ECO:0000256" key="8">
    <source>
        <dbReference type="ARBA" id="ARBA00023237"/>
    </source>
</evidence>
<dbReference type="OrthoDB" id="9760494at2"/>
<accession>A0A286G8D4</accession>
<dbReference type="AlphaFoldDB" id="A0A286G8D4"/>
<dbReference type="Gene3D" id="2.170.130.10">
    <property type="entry name" value="TonB-dependent receptor, plug domain"/>
    <property type="match status" value="1"/>
</dbReference>
<evidence type="ECO:0000256" key="5">
    <source>
        <dbReference type="ARBA" id="ARBA00022692"/>
    </source>
</evidence>
<dbReference type="GO" id="GO:0044718">
    <property type="term" value="P:siderophore transmembrane transport"/>
    <property type="evidence" value="ECO:0007669"/>
    <property type="project" value="TreeGrafter"/>
</dbReference>
<dbReference type="GO" id="GO:0015344">
    <property type="term" value="F:siderophore uptake transmembrane transporter activity"/>
    <property type="evidence" value="ECO:0007669"/>
    <property type="project" value="TreeGrafter"/>
</dbReference>
<dbReference type="InterPro" id="IPR037066">
    <property type="entry name" value="Plug_dom_sf"/>
</dbReference>
<evidence type="ECO:0000256" key="3">
    <source>
        <dbReference type="ARBA" id="ARBA00022448"/>
    </source>
</evidence>
<dbReference type="EMBL" id="OCNJ01000002">
    <property type="protein sequence ID" value="SOD91722.1"/>
    <property type="molecule type" value="Genomic_DNA"/>
</dbReference>
<evidence type="ECO:0000256" key="7">
    <source>
        <dbReference type="ARBA" id="ARBA00023136"/>
    </source>
</evidence>
<keyword evidence="4 9" id="KW-1134">Transmembrane beta strand</keyword>
<dbReference type="GO" id="GO:0009279">
    <property type="term" value="C:cell outer membrane"/>
    <property type="evidence" value="ECO:0007669"/>
    <property type="project" value="UniProtKB-SubCell"/>
</dbReference>
<evidence type="ECO:0000256" key="4">
    <source>
        <dbReference type="ARBA" id="ARBA00022452"/>
    </source>
</evidence>
<dbReference type="Pfam" id="PF00593">
    <property type="entry name" value="TonB_dep_Rec_b-barrel"/>
    <property type="match status" value="1"/>
</dbReference>
<evidence type="ECO:0000256" key="10">
    <source>
        <dbReference type="RuleBase" id="RU003357"/>
    </source>
</evidence>
<dbReference type="CDD" id="cd01347">
    <property type="entry name" value="ligand_gated_channel"/>
    <property type="match status" value="1"/>
</dbReference>
<keyword evidence="6 10" id="KW-0798">TonB box</keyword>
<keyword evidence="3 9" id="KW-0813">Transport</keyword>
<comment type="similarity">
    <text evidence="2 9 10">Belongs to the TonB-dependent receptor family.</text>
</comment>
<feature type="domain" description="TonB-dependent receptor-like beta-barrel" evidence="12">
    <location>
        <begin position="259"/>
        <end position="628"/>
    </location>
</feature>
<dbReference type="InterPro" id="IPR012910">
    <property type="entry name" value="Plug_dom"/>
</dbReference>
<evidence type="ECO:0000256" key="2">
    <source>
        <dbReference type="ARBA" id="ARBA00009810"/>
    </source>
</evidence>
<dbReference type="Proteomes" id="UP000219621">
    <property type="component" value="Unassembled WGS sequence"/>
</dbReference>
<dbReference type="Gene3D" id="2.40.170.20">
    <property type="entry name" value="TonB-dependent receptor, beta-barrel domain"/>
    <property type="match status" value="1"/>
</dbReference>
<dbReference type="SUPFAM" id="SSF56935">
    <property type="entry name" value="Porins"/>
    <property type="match status" value="1"/>
</dbReference>
<comment type="subcellular location">
    <subcellularLocation>
        <location evidence="1 9">Cell outer membrane</location>
        <topology evidence="1 9">Multi-pass membrane protein</topology>
    </subcellularLocation>
</comment>
<keyword evidence="15" id="KW-1185">Reference proteome</keyword>
<dbReference type="InterPro" id="IPR036942">
    <property type="entry name" value="Beta-barrel_TonB_sf"/>
</dbReference>
<dbReference type="PANTHER" id="PTHR30069">
    <property type="entry name" value="TONB-DEPENDENT OUTER MEMBRANE RECEPTOR"/>
    <property type="match status" value="1"/>
</dbReference>
<dbReference type="InterPro" id="IPR000531">
    <property type="entry name" value="Beta-barrel_TonB"/>
</dbReference>
<keyword evidence="14" id="KW-0675">Receptor</keyword>
<keyword evidence="8 9" id="KW-0998">Cell outer membrane</keyword>
<evidence type="ECO:0000256" key="6">
    <source>
        <dbReference type="ARBA" id="ARBA00023077"/>
    </source>
</evidence>
<feature type="signal peptide" evidence="11">
    <location>
        <begin position="1"/>
        <end position="33"/>
    </location>
</feature>
<evidence type="ECO:0000259" key="12">
    <source>
        <dbReference type="Pfam" id="PF00593"/>
    </source>
</evidence>
<evidence type="ECO:0000256" key="1">
    <source>
        <dbReference type="ARBA" id="ARBA00004571"/>
    </source>
</evidence>
<protein>
    <submittedName>
        <fullName evidence="14">Hemoglobin/transferrin/lactoferrin receptor protein</fullName>
    </submittedName>
</protein>
<evidence type="ECO:0000313" key="14">
    <source>
        <dbReference type="EMBL" id="SOD91722.1"/>
    </source>
</evidence>
<dbReference type="RefSeq" id="WP_097277863.1">
    <property type="nucleotide sequence ID" value="NZ_OCNJ01000002.1"/>
</dbReference>
<evidence type="ECO:0000313" key="15">
    <source>
        <dbReference type="Proteomes" id="UP000219621"/>
    </source>
</evidence>
<dbReference type="PANTHER" id="PTHR30069:SF41">
    <property type="entry name" value="HEME_HEMOPEXIN UTILIZATION PROTEIN C"/>
    <property type="match status" value="1"/>
</dbReference>
<keyword evidence="7 9" id="KW-0472">Membrane</keyword>
<keyword evidence="11" id="KW-0732">Signal</keyword>
<feature type="domain" description="TonB-dependent receptor plug" evidence="13">
    <location>
        <begin position="62"/>
        <end position="156"/>
    </location>
</feature>
<dbReference type="Pfam" id="PF07715">
    <property type="entry name" value="Plug"/>
    <property type="match status" value="1"/>
</dbReference>
<gene>
    <name evidence="14" type="ORF">SAMN05421508_10274</name>
</gene>
<evidence type="ECO:0000256" key="9">
    <source>
        <dbReference type="PROSITE-ProRule" id="PRU01360"/>
    </source>
</evidence>
<reference evidence="14 15" key="1">
    <citation type="submission" date="2017-09" db="EMBL/GenBank/DDBJ databases">
        <authorList>
            <person name="Ehlers B."/>
            <person name="Leendertz F.H."/>
        </authorList>
    </citation>
    <scope>NUCLEOTIDE SEQUENCE [LARGE SCALE GENOMIC DNA]</scope>
    <source>
        <strain evidence="14 15">USBA 140</strain>
    </source>
</reference>
<name>A0A286G8D4_9PROT</name>
<keyword evidence="5 9" id="KW-0812">Transmembrane</keyword>
<sequence length="663" mass="71081">MTNQSATRGMRRLTVLLTTTALTTGALSGAAAAQDAAAGAAVQLRPISVEAARPAPVEPIRLGAETLEREQPQTLRDLFADQPAVSVSGGSAAAQKLFVHGVSQNKLNVTIDGAGQRNNVWHHNGNLFLDPGLLKSVEVNPGVAPADAGFGALGGTVAFETKDAADLLAPGRTAGGHVTTSYDTNPGTVRGTVAGYGTAQGFDVLGLVTREQGDDYENGKGGEEKGTGSDLVDVLAKVGYTSPEGHRIKVSGEYLNDDTVRRLRPNMGFVSADLNRNDLTRTTFTAQYTTTAPTDLFDPEVLLTYNLYDLKRPNESGYRRPSGDFNSQVESIGGKIQNTFAIPMGSLTVGTDFSHDDITVERFHFTTDVSEEITQAGLFAQATVEPVDRLTLSAGLRGDIQSYESVDGQTFDNGGLSPNVSAEYGVTEWLSVFGGYSYVWGGLEPSETALFHAQNYTYAGDLEPTTAHNMRVGVRTDWLGFGAEAAYFRTVMRNPMDWNYTTWTRINGEDLESRGVDLALSYTTDGAGISAKYTHTDITYGDRIALPGDYNMGTAVGDVVTLSGFYTIEPADLTVGGSAEHAFSFEDADLAANGYKNLEAYTVVDLFAEWTPDPMAPWLTLRAEANNVFDAAYVSRASYGQTSRVTPVYEPGRSFLLSSTVRF</sequence>
<proteinExistence type="inferred from homology"/>
<dbReference type="InterPro" id="IPR039426">
    <property type="entry name" value="TonB-dep_rcpt-like"/>
</dbReference>
<organism evidence="14 15">
    <name type="scientific">Caenispirillum bisanense</name>
    <dbReference type="NCBI Taxonomy" id="414052"/>
    <lineage>
        <taxon>Bacteria</taxon>
        <taxon>Pseudomonadati</taxon>
        <taxon>Pseudomonadota</taxon>
        <taxon>Alphaproteobacteria</taxon>
        <taxon>Rhodospirillales</taxon>
        <taxon>Novispirillaceae</taxon>
        <taxon>Caenispirillum</taxon>
    </lineage>
</organism>
<dbReference type="PROSITE" id="PS52016">
    <property type="entry name" value="TONB_DEPENDENT_REC_3"/>
    <property type="match status" value="1"/>
</dbReference>
<evidence type="ECO:0000256" key="11">
    <source>
        <dbReference type="SAM" id="SignalP"/>
    </source>
</evidence>
<evidence type="ECO:0000259" key="13">
    <source>
        <dbReference type="Pfam" id="PF07715"/>
    </source>
</evidence>